<feature type="compositionally biased region" description="Polar residues" evidence="1">
    <location>
        <begin position="127"/>
        <end position="138"/>
    </location>
</feature>
<evidence type="ECO:0000256" key="1">
    <source>
        <dbReference type="SAM" id="MobiDB-lite"/>
    </source>
</evidence>
<keyword evidence="3" id="KW-1185">Reference proteome</keyword>
<dbReference type="EMBL" id="OW240913">
    <property type="protein sequence ID" value="CAH2250166.1"/>
    <property type="molecule type" value="Genomic_DNA"/>
</dbReference>
<feature type="region of interest" description="Disordered" evidence="1">
    <location>
        <begin position="47"/>
        <end position="73"/>
    </location>
</feature>
<dbReference type="Proteomes" id="UP001295444">
    <property type="component" value="Chromosome 02"/>
</dbReference>
<gene>
    <name evidence="2" type="ORF">PECUL_23A031860</name>
</gene>
<name>A0AAD1REL8_PELCU</name>
<sequence length="238" mass="26059">MVPGTKKQNNEETVAQSLFSIRKQDPMQTDPQLTSWVLCGTVGTQEQKLSTGPAHLESTGHSPPAPPRHHLSPSEARAPLSLLVPATYLGLVHTTHGQKDYANPPHVAHGVRDKALRGPLKPKGQGTHFSSGQANSVEDPSGARQCPNLHRTSRSEYFSQLLHLRLFKCIVRRFESGGEAFRPATFWQPLPVLVIYVVSMRGLPPWSVPSPQGRDYPHWLGGEWSGAAAYASVVLNES</sequence>
<reference evidence="2" key="1">
    <citation type="submission" date="2022-03" db="EMBL/GenBank/DDBJ databases">
        <authorList>
            <person name="Alioto T."/>
            <person name="Alioto T."/>
            <person name="Gomez Garrido J."/>
        </authorList>
    </citation>
    <scope>NUCLEOTIDE SEQUENCE</scope>
</reference>
<feature type="region of interest" description="Disordered" evidence="1">
    <location>
        <begin position="116"/>
        <end position="145"/>
    </location>
</feature>
<organism evidence="2 3">
    <name type="scientific">Pelobates cultripes</name>
    <name type="common">Western spadefoot toad</name>
    <dbReference type="NCBI Taxonomy" id="61616"/>
    <lineage>
        <taxon>Eukaryota</taxon>
        <taxon>Metazoa</taxon>
        <taxon>Chordata</taxon>
        <taxon>Craniata</taxon>
        <taxon>Vertebrata</taxon>
        <taxon>Euteleostomi</taxon>
        <taxon>Amphibia</taxon>
        <taxon>Batrachia</taxon>
        <taxon>Anura</taxon>
        <taxon>Pelobatoidea</taxon>
        <taxon>Pelobatidae</taxon>
        <taxon>Pelobates</taxon>
    </lineage>
</organism>
<proteinExistence type="predicted"/>
<evidence type="ECO:0000313" key="2">
    <source>
        <dbReference type="EMBL" id="CAH2250166.1"/>
    </source>
</evidence>
<protein>
    <submittedName>
        <fullName evidence="2">Uncharacterized protein</fullName>
    </submittedName>
</protein>
<accession>A0AAD1REL8</accession>
<dbReference type="AlphaFoldDB" id="A0AAD1REL8"/>
<evidence type="ECO:0000313" key="3">
    <source>
        <dbReference type="Proteomes" id="UP001295444"/>
    </source>
</evidence>